<dbReference type="AlphaFoldDB" id="A0A9W4VXP2"/>
<dbReference type="SUPFAM" id="SSF53756">
    <property type="entry name" value="UDP-Glycosyltransferase/glycogen phosphorylase"/>
    <property type="match status" value="1"/>
</dbReference>
<reference evidence="3" key="1">
    <citation type="submission" date="2022-07" db="EMBL/GenBank/DDBJ databases">
        <authorList>
            <person name="Criscuolo A."/>
        </authorList>
    </citation>
    <scope>NUCLEOTIDE SEQUENCE</scope>
    <source>
        <strain evidence="3">CIP111854</strain>
    </source>
</reference>
<feature type="domain" description="Glycosyltransferase subfamily 4-like N-terminal" evidence="2">
    <location>
        <begin position="13"/>
        <end position="169"/>
    </location>
</feature>
<keyword evidence="3" id="KW-0808">Transferase</keyword>
<feature type="domain" description="Glycosyl transferase family 1" evidence="1">
    <location>
        <begin position="181"/>
        <end position="325"/>
    </location>
</feature>
<dbReference type="Pfam" id="PF13439">
    <property type="entry name" value="Glyco_transf_4"/>
    <property type="match status" value="1"/>
</dbReference>
<evidence type="ECO:0000259" key="2">
    <source>
        <dbReference type="Pfam" id="PF13439"/>
    </source>
</evidence>
<dbReference type="Proteomes" id="UP001152467">
    <property type="component" value="Unassembled WGS sequence"/>
</dbReference>
<name>A0A9W4VXP2_9GAMM</name>
<accession>A0A9W4VXP2</accession>
<dbReference type="InterPro" id="IPR028098">
    <property type="entry name" value="Glyco_trans_4-like_N"/>
</dbReference>
<dbReference type="PANTHER" id="PTHR45947">
    <property type="entry name" value="SULFOQUINOVOSYL TRANSFERASE SQD2"/>
    <property type="match status" value="1"/>
</dbReference>
<dbReference type="GO" id="GO:0102710">
    <property type="term" value="F:D-inositol-3-phosphate glycosyltransferase activity"/>
    <property type="evidence" value="ECO:0007669"/>
    <property type="project" value="UniProtKB-EC"/>
</dbReference>
<keyword evidence="4" id="KW-1185">Reference proteome</keyword>
<sequence>MKVLHIVQHLNIGGLEKMAVSLLEQSRFCNETRIAALEGDKDTCLSNWPQLKSLNDKLDFLEKRERFDYQAVNKLVDLIDTHNIRVVHSHHIGPMLYACLACLKRPDVQHVSTVHDAWYLSGIKSRFITKVLNTLSPVHWIADADVVAHDFYAQTSIRPQETILNGIDCKKFAPINRDYARYQLGLPKSAKIVGCAARLELGKGHEDLIDALKTLPNNHHIVFAGQGSLDASLKAKVNSLKLESRVHFLGCVHNMEVFYSAIDVFCLFSQREGMPLTILEAMACGTPIVASDVGGIKEVLTQKQGVLLSRLQKQQIPNAIEKALMIEAGQAIRSHALSIAQIKDMSRKYDQLYCGITA</sequence>
<dbReference type="EMBL" id="CAMAPC010000012">
    <property type="protein sequence ID" value="CAH9062192.1"/>
    <property type="molecule type" value="Genomic_DNA"/>
</dbReference>
<dbReference type="PANTHER" id="PTHR45947:SF3">
    <property type="entry name" value="SULFOQUINOVOSYL TRANSFERASE SQD2"/>
    <property type="match status" value="1"/>
</dbReference>
<dbReference type="Pfam" id="PF00534">
    <property type="entry name" value="Glycos_transf_1"/>
    <property type="match status" value="1"/>
</dbReference>
<evidence type="ECO:0000313" key="3">
    <source>
        <dbReference type="EMBL" id="CAH9062192.1"/>
    </source>
</evidence>
<dbReference type="RefSeq" id="WP_261626723.1">
    <property type="nucleotide sequence ID" value="NZ_CAMAPC010000012.1"/>
</dbReference>
<comment type="caution">
    <text evidence="3">The sequence shown here is derived from an EMBL/GenBank/DDBJ whole genome shotgun (WGS) entry which is preliminary data.</text>
</comment>
<dbReference type="Gene3D" id="3.40.50.2000">
    <property type="entry name" value="Glycogen Phosphorylase B"/>
    <property type="match status" value="2"/>
</dbReference>
<evidence type="ECO:0000259" key="1">
    <source>
        <dbReference type="Pfam" id="PF00534"/>
    </source>
</evidence>
<dbReference type="InterPro" id="IPR001296">
    <property type="entry name" value="Glyco_trans_1"/>
</dbReference>
<gene>
    <name evidence="3" type="primary">mshA_4</name>
    <name evidence="3" type="ORF">PSECIP111854_02963</name>
</gene>
<protein>
    <submittedName>
        <fullName evidence="3">D-inositol-3-phosphate glycosyltransferase</fullName>
        <ecNumber evidence="3">2.4.1.250</ecNumber>
    </submittedName>
</protein>
<dbReference type="InterPro" id="IPR050194">
    <property type="entry name" value="Glycosyltransferase_grp1"/>
</dbReference>
<evidence type="ECO:0000313" key="4">
    <source>
        <dbReference type="Proteomes" id="UP001152467"/>
    </source>
</evidence>
<proteinExistence type="predicted"/>
<keyword evidence="3" id="KW-0328">Glycosyltransferase</keyword>
<organism evidence="3 4">
    <name type="scientific">Pseudoalteromonas holothuriae</name>
    <dbReference type="NCBI Taxonomy" id="2963714"/>
    <lineage>
        <taxon>Bacteria</taxon>
        <taxon>Pseudomonadati</taxon>
        <taxon>Pseudomonadota</taxon>
        <taxon>Gammaproteobacteria</taxon>
        <taxon>Alteromonadales</taxon>
        <taxon>Pseudoalteromonadaceae</taxon>
        <taxon>Pseudoalteromonas</taxon>
    </lineage>
</organism>
<dbReference type="EC" id="2.4.1.250" evidence="3"/>